<gene>
    <name evidence="3" type="ORF">BKCO1_3100063</name>
</gene>
<evidence type="ECO:0000313" key="4">
    <source>
        <dbReference type="Proteomes" id="UP000183809"/>
    </source>
</evidence>
<dbReference type="InterPro" id="IPR024391">
    <property type="entry name" value="LDB19_N"/>
</dbReference>
<evidence type="ECO:0000256" key="1">
    <source>
        <dbReference type="SAM" id="MobiDB-lite"/>
    </source>
</evidence>
<feature type="domain" description="LDB19 N-terminal" evidence="2">
    <location>
        <begin position="43"/>
        <end position="222"/>
    </location>
</feature>
<comment type="caution">
    <text evidence="3">The sequence shown here is derived from an EMBL/GenBank/DDBJ whole genome shotgun (WGS) entry which is preliminary data.</text>
</comment>
<dbReference type="OrthoDB" id="3832628at2759"/>
<sequence>MVFHITLPHPLPPIINNVWEASDVLVPGQIEFSSGLDSTVTSLTLSLVQTVKFETHQPEPSTSFTCFGFSKAKEPHAEERREIDRWSLPYPPTSTLSSTLKGIPFTIVIPGHLPATTSTPTVDLSYHISATVTTSTATSTTSNTTASKPLHIRRLLALPVGLTTLDHRRRFPACAVKTSLSIPAIFQPLDTTRTARLTLLNTAEHWLRVHKLHWRVEEHTRIPHPHTDLEGYNSDDSSSGKRRQRQQRERRTISRAGPHVRTIASGEHHVAPASAMGALYGAHVSELRLDEIEFDVGVPEEARRACSLMVQRRQPGRGSGRGRDGDGDDDDDDVLLMAGEEEEEERQRQQPPEYAWCSRFGEGLVGPHGDGDEDEDEGEEDDCGGGMRAVTGGSVAAGISVSHTLVLEITGKEIRFDGVTGELLSLGPIFPKVYGARYDIVVAEWSHCNDVDSGEVGVCPLLDGDFSATSVVAPPSYESVIGI</sequence>
<keyword evidence="4" id="KW-1185">Reference proteome</keyword>
<dbReference type="GeneID" id="31014601"/>
<dbReference type="AlphaFoldDB" id="A0A1J9QY68"/>
<feature type="region of interest" description="Disordered" evidence="1">
    <location>
        <begin position="308"/>
        <end position="333"/>
    </location>
</feature>
<evidence type="ECO:0000259" key="2">
    <source>
        <dbReference type="Pfam" id="PF13002"/>
    </source>
</evidence>
<dbReference type="Proteomes" id="UP000183809">
    <property type="component" value="Unassembled WGS sequence"/>
</dbReference>
<name>A0A1J9QY68_9PEZI</name>
<dbReference type="EMBL" id="MNUE01000031">
    <property type="protein sequence ID" value="OJD33313.1"/>
    <property type="molecule type" value="Genomic_DNA"/>
</dbReference>
<proteinExistence type="predicted"/>
<organism evidence="3 4">
    <name type="scientific">Diplodia corticola</name>
    <dbReference type="NCBI Taxonomy" id="236234"/>
    <lineage>
        <taxon>Eukaryota</taxon>
        <taxon>Fungi</taxon>
        <taxon>Dikarya</taxon>
        <taxon>Ascomycota</taxon>
        <taxon>Pezizomycotina</taxon>
        <taxon>Dothideomycetes</taxon>
        <taxon>Dothideomycetes incertae sedis</taxon>
        <taxon>Botryosphaeriales</taxon>
        <taxon>Botryosphaeriaceae</taxon>
        <taxon>Diplodia</taxon>
    </lineage>
</organism>
<feature type="region of interest" description="Disordered" evidence="1">
    <location>
        <begin position="224"/>
        <end position="268"/>
    </location>
</feature>
<dbReference type="Pfam" id="PF13002">
    <property type="entry name" value="LDB19"/>
    <property type="match status" value="1"/>
</dbReference>
<protein>
    <recommendedName>
        <fullName evidence="2">LDB19 N-terminal domain-containing protein</fullName>
    </recommendedName>
</protein>
<feature type="region of interest" description="Disordered" evidence="1">
    <location>
        <begin position="359"/>
        <end position="388"/>
    </location>
</feature>
<reference evidence="3 4" key="1">
    <citation type="submission" date="2016-10" db="EMBL/GenBank/DDBJ databases">
        <title>Proteomics and genomics reveal pathogen-plant mechanisms compatible with a hemibiotrophic lifestyle of Diplodia corticola.</title>
        <authorList>
            <person name="Fernandes I."/>
            <person name="De Jonge R."/>
            <person name="Van De Peer Y."/>
            <person name="Devreese B."/>
            <person name="Alves A."/>
            <person name="Esteves A.C."/>
        </authorList>
    </citation>
    <scope>NUCLEOTIDE SEQUENCE [LARGE SCALE GENOMIC DNA]</scope>
    <source>
        <strain evidence="3 4">CBS 112549</strain>
    </source>
</reference>
<feature type="compositionally biased region" description="Acidic residues" evidence="1">
    <location>
        <begin position="371"/>
        <end position="383"/>
    </location>
</feature>
<evidence type="ECO:0000313" key="3">
    <source>
        <dbReference type="EMBL" id="OJD33313.1"/>
    </source>
</evidence>
<accession>A0A1J9QY68</accession>
<dbReference type="RefSeq" id="XP_020129573.1">
    <property type="nucleotide sequence ID" value="XM_020274340.1"/>
</dbReference>